<protein>
    <submittedName>
        <fullName evidence="3">AcrR family transcriptional regulator</fullName>
    </submittedName>
</protein>
<evidence type="ECO:0000313" key="3">
    <source>
        <dbReference type="EMBL" id="MBB4775704.1"/>
    </source>
</evidence>
<dbReference type="AlphaFoldDB" id="A0A7W7IEM7"/>
<dbReference type="Proteomes" id="UP001501427">
    <property type="component" value="Unassembled WGS sequence"/>
</dbReference>
<dbReference type="InterPro" id="IPR040611">
    <property type="entry name" value="AlkX_C"/>
</dbReference>
<dbReference type="RefSeq" id="WP_184885119.1">
    <property type="nucleotide sequence ID" value="NZ_BAAAHD010000069.1"/>
</dbReference>
<reference evidence="3 4" key="3">
    <citation type="submission" date="2020-08" db="EMBL/GenBank/DDBJ databases">
        <title>Sequencing the genomes of 1000 actinobacteria strains.</title>
        <authorList>
            <person name="Klenk H.-P."/>
        </authorList>
    </citation>
    <scope>NUCLEOTIDE SEQUENCE [LARGE SCALE GENOMIC DNA]</scope>
    <source>
        <strain evidence="3 4">DSM 44772</strain>
    </source>
</reference>
<accession>A0A7W7IEM7</accession>
<evidence type="ECO:0000313" key="4">
    <source>
        <dbReference type="Proteomes" id="UP000549343"/>
    </source>
</evidence>
<evidence type="ECO:0000313" key="2">
    <source>
        <dbReference type="EMBL" id="GAA0590272.1"/>
    </source>
</evidence>
<reference evidence="2" key="4">
    <citation type="submission" date="2023-12" db="EMBL/GenBank/DDBJ databases">
        <authorList>
            <person name="Sun Q."/>
            <person name="Inoue M."/>
        </authorList>
    </citation>
    <scope>NUCLEOTIDE SEQUENCE</scope>
    <source>
        <strain evidence="2">JCM 10667</strain>
    </source>
</reference>
<dbReference type="EMBL" id="BAAAHD010000069">
    <property type="protein sequence ID" value="GAA0590272.1"/>
    <property type="molecule type" value="Genomic_DNA"/>
</dbReference>
<organism evidence="3 4">
    <name type="scientific">Actinomadura livida</name>
    <dbReference type="NCBI Taxonomy" id="79909"/>
    <lineage>
        <taxon>Bacteria</taxon>
        <taxon>Bacillati</taxon>
        <taxon>Actinomycetota</taxon>
        <taxon>Actinomycetes</taxon>
        <taxon>Streptosporangiales</taxon>
        <taxon>Thermomonosporaceae</taxon>
        <taxon>Actinomadura</taxon>
    </lineage>
</organism>
<proteinExistence type="predicted"/>
<gene>
    <name evidence="3" type="ORF">F4557_004122</name>
    <name evidence="2" type="ORF">GCM10009546_60870</name>
</gene>
<reference evidence="2" key="1">
    <citation type="journal article" date="2014" name="Int. J. Syst. Evol. Microbiol.">
        <title>Complete genome of a new Firmicutes species belonging to the dominant human colonic microbiota ('Ruminococcus bicirculans') reveals two chromosomes and a selective capacity to utilize plant glucans.</title>
        <authorList>
            <consortium name="NISC Comparative Sequencing Program"/>
            <person name="Wegmann U."/>
            <person name="Louis P."/>
            <person name="Goesmann A."/>
            <person name="Henrissat B."/>
            <person name="Duncan S.H."/>
            <person name="Flint H.J."/>
        </authorList>
    </citation>
    <scope>NUCLEOTIDE SEQUENCE</scope>
    <source>
        <strain evidence="2">JCM 10667</strain>
    </source>
</reference>
<feature type="domain" description="HTH-type transcriptional regulator AlkX C-terminal Actinobacteria" evidence="1">
    <location>
        <begin position="68"/>
        <end position="126"/>
    </location>
</feature>
<dbReference type="Proteomes" id="UP000549343">
    <property type="component" value="Unassembled WGS sequence"/>
</dbReference>
<dbReference type="Pfam" id="PF18556">
    <property type="entry name" value="TetR_C_35"/>
    <property type="match status" value="1"/>
</dbReference>
<comment type="caution">
    <text evidence="3">The sequence shown here is derived from an EMBL/GenBank/DDBJ whole genome shotgun (WGS) entry which is preliminary data.</text>
</comment>
<dbReference type="EMBL" id="JACHMV010000001">
    <property type="protein sequence ID" value="MBB4775704.1"/>
    <property type="molecule type" value="Genomic_DNA"/>
</dbReference>
<reference evidence="5" key="2">
    <citation type="journal article" date="2019" name="Int. J. Syst. Evol. Microbiol.">
        <title>The Global Catalogue of Microorganisms (GCM) 10K type strain sequencing project: providing services to taxonomists for standard genome sequencing and annotation.</title>
        <authorList>
            <consortium name="The Broad Institute Genomics Platform"/>
            <consortium name="The Broad Institute Genome Sequencing Center for Infectious Disease"/>
            <person name="Wu L."/>
            <person name="Ma J."/>
        </authorList>
    </citation>
    <scope>NUCLEOTIDE SEQUENCE [LARGE SCALE GENOMIC DNA]</scope>
    <source>
        <strain evidence="5">JCM 10667</strain>
    </source>
</reference>
<sequence>MTHTSSATRGRTATRRPAYNEFGNKIGLGRALVEREIDMLVGGVQERLDQHLDDLPAAVQSALGFVFLTEVIAMFGSYADRTWPAVPAGVRSVLVETLLRVTISHVVAPLQEPEAVARDLGALTRRLVAPADVCGT</sequence>
<evidence type="ECO:0000259" key="1">
    <source>
        <dbReference type="Pfam" id="PF18556"/>
    </source>
</evidence>
<evidence type="ECO:0000313" key="5">
    <source>
        <dbReference type="Proteomes" id="UP001501427"/>
    </source>
</evidence>
<keyword evidence="5" id="KW-1185">Reference proteome</keyword>
<name>A0A7W7IEM7_9ACTN</name>